<dbReference type="AlphaFoldDB" id="A0A8D5ZIE9"/>
<dbReference type="GeneID" id="66162415"/>
<dbReference type="KEGG" id="csty:KN1_06570"/>
<dbReference type="RefSeq" id="WP_221289395.1">
    <property type="nucleotide sequence ID" value="NZ_AP024597.1"/>
</dbReference>
<evidence type="ECO:0000313" key="1">
    <source>
        <dbReference type="EMBL" id="BCU69360.1"/>
    </source>
</evidence>
<keyword evidence="2" id="KW-1185">Reference proteome</keyword>
<organism evidence="1 2">
    <name type="scientific">Stygiolobus caldivivus</name>
    <dbReference type="NCBI Taxonomy" id="2824673"/>
    <lineage>
        <taxon>Archaea</taxon>
        <taxon>Thermoproteota</taxon>
        <taxon>Thermoprotei</taxon>
        <taxon>Sulfolobales</taxon>
        <taxon>Sulfolobaceae</taxon>
        <taxon>Stygiolobus</taxon>
    </lineage>
</organism>
<name>A0A8D5ZIE9_9CREN</name>
<gene>
    <name evidence="1" type="ORF">KN1_06570</name>
</gene>
<sequence length="148" mass="16667">MNTKLLAVLLIISVLANVYLAYLLSHVIQTQYLGFAKNSSTVSQTSPTSVKSETLSFTRSFILVLKHDSRVSFNLVTDSNVTYVLVIITLIHEGHHKEELLILTNHNTSVIKEFDKGVYKVSEEFSIVYSGYLNESQIYVNIQVNPND</sequence>
<protein>
    <submittedName>
        <fullName evidence="1">Uncharacterized protein</fullName>
    </submittedName>
</protein>
<dbReference type="EMBL" id="AP024597">
    <property type="protein sequence ID" value="BCU69360.1"/>
    <property type="molecule type" value="Genomic_DNA"/>
</dbReference>
<accession>A0A8D5ZIE9</accession>
<dbReference type="Proteomes" id="UP000825123">
    <property type="component" value="Chromosome"/>
</dbReference>
<proteinExistence type="predicted"/>
<evidence type="ECO:0000313" key="2">
    <source>
        <dbReference type="Proteomes" id="UP000825123"/>
    </source>
</evidence>
<reference evidence="1 2" key="1">
    <citation type="submission" date="2021-04" db="EMBL/GenBank/DDBJ databases">
        <title>Complete genome sequence of Stygiolobus sp. KN-1.</title>
        <authorList>
            <person name="Nakamura K."/>
            <person name="Sakai H."/>
            <person name="Kurosawa N."/>
        </authorList>
    </citation>
    <scope>NUCLEOTIDE SEQUENCE [LARGE SCALE GENOMIC DNA]</scope>
    <source>
        <strain evidence="1 2">KN-1</strain>
    </source>
</reference>